<feature type="region of interest" description="Disordered" evidence="6">
    <location>
        <begin position="220"/>
        <end position="275"/>
    </location>
</feature>
<feature type="compositionally biased region" description="Polar residues" evidence="6">
    <location>
        <begin position="103"/>
        <end position="112"/>
    </location>
</feature>
<reference evidence="8" key="1">
    <citation type="submission" date="2017-11" db="EMBL/GenBank/DDBJ databases">
        <title>The sensing device of the deep-sea amphipod.</title>
        <authorList>
            <person name="Kobayashi H."/>
            <person name="Nagahama T."/>
            <person name="Arai W."/>
            <person name="Sasagawa Y."/>
            <person name="Umeda M."/>
            <person name="Hayashi T."/>
            <person name="Nikaido I."/>
            <person name="Watanabe H."/>
            <person name="Oguri K."/>
            <person name="Kitazato H."/>
            <person name="Fujioka K."/>
            <person name="Kido Y."/>
            <person name="Takami H."/>
        </authorList>
    </citation>
    <scope>NUCLEOTIDE SEQUENCE</scope>
    <source>
        <tissue evidence="8">Whole body</tissue>
    </source>
</reference>
<comment type="similarity">
    <text evidence="2">Belongs to the LIMR family.</text>
</comment>
<evidence type="ECO:0000256" key="1">
    <source>
        <dbReference type="ARBA" id="ARBA00004141"/>
    </source>
</evidence>
<evidence type="ECO:0000256" key="4">
    <source>
        <dbReference type="ARBA" id="ARBA00022989"/>
    </source>
</evidence>
<evidence type="ECO:0000256" key="2">
    <source>
        <dbReference type="ARBA" id="ARBA00010487"/>
    </source>
</evidence>
<name>A0A6A7G415_9CRUS</name>
<evidence type="ECO:0000256" key="3">
    <source>
        <dbReference type="ARBA" id="ARBA00022692"/>
    </source>
</evidence>
<feature type="compositionally biased region" description="Basic and acidic residues" evidence="6">
    <location>
        <begin position="114"/>
        <end position="136"/>
    </location>
</feature>
<accession>A0A6A7G415</accession>
<evidence type="ECO:0000313" key="8">
    <source>
        <dbReference type="EMBL" id="LAC25580.1"/>
    </source>
</evidence>
<evidence type="ECO:0000256" key="7">
    <source>
        <dbReference type="SAM" id="Phobius"/>
    </source>
</evidence>
<keyword evidence="3 7" id="KW-0812">Transmembrane</keyword>
<protein>
    <submittedName>
        <fullName evidence="8">LMBR1 domain-containing protein 2 homolog</fullName>
    </submittedName>
</protein>
<feature type="compositionally biased region" description="Polar residues" evidence="6">
    <location>
        <begin position="263"/>
        <end position="273"/>
    </location>
</feature>
<dbReference type="Pfam" id="PF04791">
    <property type="entry name" value="LMBR1"/>
    <property type="match status" value="2"/>
</dbReference>
<feature type="transmembrane region" description="Helical" evidence="7">
    <location>
        <begin position="32"/>
        <end position="54"/>
    </location>
</feature>
<dbReference type="AlphaFoldDB" id="A0A6A7G415"/>
<feature type="region of interest" description="Disordered" evidence="6">
    <location>
        <begin position="96"/>
        <end position="205"/>
    </location>
</feature>
<dbReference type="PANTHER" id="PTHR21355:SF0">
    <property type="entry name" value="G-PROTEIN COUPLED RECEPTOR-ASSOCIATED PROTEIN LMBRD2"/>
    <property type="match status" value="1"/>
</dbReference>
<dbReference type="EMBL" id="IACT01006447">
    <property type="protein sequence ID" value="LAC25580.1"/>
    <property type="molecule type" value="mRNA"/>
</dbReference>
<dbReference type="PANTHER" id="PTHR21355">
    <property type="entry name" value="G-PROTEIN COUPLED RECEPTOR-ASSOCIATED PROTEIN LMBRD2"/>
    <property type="match status" value="1"/>
</dbReference>
<evidence type="ECO:0000256" key="5">
    <source>
        <dbReference type="ARBA" id="ARBA00023136"/>
    </source>
</evidence>
<feature type="transmembrane region" description="Helical" evidence="7">
    <location>
        <begin position="6"/>
        <end position="25"/>
    </location>
</feature>
<organism evidence="8">
    <name type="scientific">Hirondellea gigas</name>
    <dbReference type="NCBI Taxonomy" id="1518452"/>
    <lineage>
        <taxon>Eukaryota</taxon>
        <taxon>Metazoa</taxon>
        <taxon>Ecdysozoa</taxon>
        <taxon>Arthropoda</taxon>
        <taxon>Crustacea</taxon>
        <taxon>Multicrustacea</taxon>
        <taxon>Malacostraca</taxon>
        <taxon>Eumalacostraca</taxon>
        <taxon>Peracarida</taxon>
        <taxon>Amphipoda</taxon>
        <taxon>Amphilochidea</taxon>
        <taxon>Lysianassida</taxon>
        <taxon>Lysianassidira</taxon>
        <taxon>Lysianassoidea</taxon>
        <taxon>Lysianassidae</taxon>
        <taxon>Hirondellea</taxon>
    </lineage>
</organism>
<comment type="subcellular location">
    <subcellularLocation>
        <location evidence="1">Membrane</location>
        <topology evidence="1">Multi-pass membrane protein</topology>
    </subcellularLocation>
</comment>
<dbReference type="InterPro" id="IPR006876">
    <property type="entry name" value="LMBR1-like_membr_prot"/>
</dbReference>
<evidence type="ECO:0000256" key="6">
    <source>
        <dbReference type="SAM" id="MobiDB-lite"/>
    </source>
</evidence>
<keyword evidence="5 7" id="KW-0472">Membrane</keyword>
<feature type="compositionally biased region" description="Basic and acidic residues" evidence="6">
    <location>
        <begin position="251"/>
        <end position="262"/>
    </location>
</feature>
<dbReference type="InterPro" id="IPR051584">
    <property type="entry name" value="GPCR-associated_LMBR1"/>
</dbReference>
<sequence length="389" mass="43012">MSMGPMTFAIVLTFFVAAAVLYRYGNWYRHHIVVTVAVLIAWYFSMLIVFVLPLDVSNTIYETCLHDAAQQALQASSSPTPVSPVLSTTHHLRRRRAVPLTSLGDNSISNPGNRLDKPEYNLDKRNYPREDQERKQNFKGINGRKPSGAADPKKVGATETPASYEPINPGLNPELSGLEAQLKENKPSKAKQNQSPLPPPGYNDDLVLGAAVKVMSSNINNTDSLGNGKRPDTNNNIIPPTADTGQSNIIDKTEGDARKSDLSHSSSTDYTNKSTEEFSLVDADGEGNNTSNTTADYHPVPVFTCREPWSRVKPGVFPTFWRVVYWTSQVLTWLVLPLMQSYTKAGEFTVWGKLRSALIDNAIYYGSYLLIVGILLLYVALRPDVFLDG</sequence>
<feature type="transmembrane region" description="Helical" evidence="7">
    <location>
        <begin position="362"/>
        <end position="381"/>
    </location>
</feature>
<keyword evidence="4 7" id="KW-1133">Transmembrane helix</keyword>
<feature type="compositionally biased region" description="Polar residues" evidence="6">
    <location>
        <begin position="233"/>
        <end position="250"/>
    </location>
</feature>
<proteinExistence type="evidence at transcript level"/>
<dbReference type="GO" id="GO:0016020">
    <property type="term" value="C:membrane"/>
    <property type="evidence" value="ECO:0007669"/>
    <property type="project" value="UniProtKB-SubCell"/>
</dbReference>